<comment type="catalytic activity">
    <reaction evidence="9">
        <text>L-threonyl-[protein] + ATP = O-phospho-L-threonyl-[protein] + ADP + H(+)</text>
        <dbReference type="Rhea" id="RHEA:46608"/>
        <dbReference type="Rhea" id="RHEA-COMP:11060"/>
        <dbReference type="Rhea" id="RHEA-COMP:11605"/>
        <dbReference type="ChEBI" id="CHEBI:15378"/>
        <dbReference type="ChEBI" id="CHEBI:30013"/>
        <dbReference type="ChEBI" id="CHEBI:30616"/>
        <dbReference type="ChEBI" id="CHEBI:61977"/>
        <dbReference type="ChEBI" id="CHEBI:456216"/>
        <dbReference type="EC" id="2.7.11.1"/>
    </reaction>
</comment>
<protein>
    <recommendedName>
        <fullName evidence="1">non-specific serine/threonine protein kinase</fullName>
        <ecNumber evidence="1">2.7.11.1</ecNumber>
    </recommendedName>
</protein>
<keyword evidence="7 11" id="KW-0802">TPR repeat</keyword>
<evidence type="ECO:0000256" key="1">
    <source>
        <dbReference type="ARBA" id="ARBA00012513"/>
    </source>
</evidence>
<dbReference type="InterPro" id="IPR013105">
    <property type="entry name" value="TPR_2"/>
</dbReference>
<keyword evidence="2" id="KW-0723">Serine/threonine-protein kinase</keyword>
<evidence type="ECO:0000313" key="15">
    <source>
        <dbReference type="Proteomes" id="UP000729733"/>
    </source>
</evidence>
<evidence type="ECO:0000256" key="3">
    <source>
        <dbReference type="ARBA" id="ARBA00022679"/>
    </source>
</evidence>
<keyword evidence="3" id="KW-0808">Transferase</keyword>
<dbReference type="Gene3D" id="1.25.40.10">
    <property type="entry name" value="Tetratricopeptide repeat domain"/>
    <property type="match status" value="2"/>
</dbReference>
<dbReference type="Gene3D" id="1.10.510.10">
    <property type="entry name" value="Transferase(Phosphotransferase) domain 1"/>
    <property type="match status" value="1"/>
</dbReference>
<evidence type="ECO:0000256" key="4">
    <source>
        <dbReference type="ARBA" id="ARBA00022737"/>
    </source>
</evidence>
<evidence type="ECO:0000256" key="8">
    <source>
        <dbReference type="ARBA" id="ARBA00022840"/>
    </source>
</evidence>
<evidence type="ECO:0000256" key="2">
    <source>
        <dbReference type="ARBA" id="ARBA00022527"/>
    </source>
</evidence>
<keyword evidence="4" id="KW-0677">Repeat</keyword>
<dbReference type="SUPFAM" id="SSF56112">
    <property type="entry name" value="Protein kinase-like (PK-like)"/>
    <property type="match status" value="1"/>
</dbReference>
<dbReference type="InterPro" id="IPR000719">
    <property type="entry name" value="Prot_kinase_dom"/>
</dbReference>
<reference evidence="14" key="1">
    <citation type="journal article" date="2021" name="Antonie Van Leeuwenhoek">
        <title>Draft genome and description of Waterburya agarophytonicola gen. nov. sp. nov. (Pleurocapsales, Cyanobacteria): a seaweed symbiont.</title>
        <authorList>
            <person name="Bonthond G."/>
            <person name="Shalygin S."/>
            <person name="Bayer T."/>
            <person name="Weinberger F."/>
        </authorList>
    </citation>
    <scope>NUCLEOTIDE SEQUENCE</scope>
    <source>
        <strain evidence="14">KI4</strain>
    </source>
</reference>
<organism evidence="14 15">
    <name type="scientific">Waterburya agarophytonicola KI4</name>
    <dbReference type="NCBI Taxonomy" id="2874699"/>
    <lineage>
        <taxon>Bacteria</taxon>
        <taxon>Bacillati</taxon>
        <taxon>Cyanobacteriota</taxon>
        <taxon>Cyanophyceae</taxon>
        <taxon>Pleurocapsales</taxon>
        <taxon>Hyellaceae</taxon>
        <taxon>Waterburya</taxon>
        <taxon>Waterburya agarophytonicola</taxon>
    </lineage>
</organism>
<feature type="domain" description="Protein kinase" evidence="13">
    <location>
        <begin position="10"/>
        <end position="276"/>
    </location>
</feature>
<evidence type="ECO:0000256" key="10">
    <source>
        <dbReference type="ARBA" id="ARBA00048679"/>
    </source>
</evidence>
<evidence type="ECO:0000256" key="9">
    <source>
        <dbReference type="ARBA" id="ARBA00047899"/>
    </source>
</evidence>
<accession>A0A964FHK4</accession>
<dbReference type="RefSeq" id="WP_229640768.1">
    <property type="nucleotide sequence ID" value="NZ_JADWDC010000027.1"/>
</dbReference>
<proteinExistence type="predicted"/>
<gene>
    <name evidence="14" type="ORF">I4641_12010</name>
</gene>
<dbReference type="Gene3D" id="3.30.200.20">
    <property type="entry name" value="Phosphorylase Kinase, domain 1"/>
    <property type="match status" value="1"/>
</dbReference>
<dbReference type="Pfam" id="PF13414">
    <property type="entry name" value="TPR_11"/>
    <property type="match status" value="2"/>
</dbReference>
<dbReference type="GO" id="GO:0004674">
    <property type="term" value="F:protein serine/threonine kinase activity"/>
    <property type="evidence" value="ECO:0007669"/>
    <property type="project" value="UniProtKB-KW"/>
</dbReference>
<evidence type="ECO:0000256" key="5">
    <source>
        <dbReference type="ARBA" id="ARBA00022741"/>
    </source>
</evidence>
<dbReference type="AlphaFoldDB" id="A0A964FHK4"/>
<feature type="region of interest" description="Disordered" evidence="12">
    <location>
        <begin position="272"/>
        <end position="300"/>
    </location>
</feature>
<feature type="repeat" description="TPR" evidence="11">
    <location>
        <begin position="436"/>
        <end position="469"/>
    </location>
</feature>
<keyword evidence="6" id="KW-0418">Kinase</keyword>
<evidence type="ECO:0000259" key="13">
    <source>
        <dbReference type="PROSITE" id="PS50011"/>
    </source>
</evidence>
<evidence type="ECO:0000313" key="14">
    <source>
        <dbReference type="EMBL" id="MCC0177704.1"/>
    </source>
</evidence>
<dbReference type="EMBL" id="JADWDC010000027">
    <property type="protein sequence ID" value="MCC0177704.1"/>
    <property type="molecule type" value="Genomic_DNA"/>
</dbReference>
<evidence type="ECO:0000256" key="6">
    <source>
        <dbReference type="ARBA" id="ARBA00022777"/>
    </source>
</evidence>
<dbReference type="Pfam" id="PF07719">
    <property type="entry name" value="TPR_2"/>
    <property type="match status" value="1"/>
</dbReference>
<dbReference type="Proteomes" id="UP000729733">
    <property type="component" value="Unassembled WGS sequence"/>
</dbReference>
<keyword evidence="8" id="KW-0067">ATP-binding</keyword>
<dbReference type="Pfam" id="PF00069">
    <property type="entry name" value="Pkinase"/>
    <property type="match status" value="1"/>
</dbReference>
<dbReference type="CDD" id="cd14014">
    <property type="entry name" value="STKc_PknB_like"/>
    <property type="match status" value="1"/>
</dbReference>
<feature type="repeat" description="TPR" evidence="11">
    <location>
        <begin position="334"/>
        <end position="367"/>
    </location>
</feature>
<dbReference type="InterPro" id="IPR011990">
    <property type="entry name" value="TPR-like_helical_dom_sf"/>
</dbReference>
<dbReference type="InterPro" id="IPR019734">
    <property type="entry name" value="TPR_rpt"/>
</dbReference>
<sequence length="522" mass="59689">MSDELIGGRYRVKECLRTTGFCETYVAWDTHLPKNPDHPLCVVKKLQPQSNEDFVLDTARRLFDNEAKVLYKLNDHPQIPRLLAHLEVEEEFYLVQEYIEGKDLSHAEIVPGKRWHESQVREFLIEVLEILAFVHQNNVIHRDIKPSNLMRRDSDGKIFLIDFGAVKEITNMTLTEGQGNVLTVAIGTPGYMASEQQRGDPRFNSDVYALGVTAVQAITGFHPDQLPRDRDTGEIKWRDRAPECSEELARILDKMVRNDFLQRYKNANEALEDIRIPKPTPFPPTPPVPPTPFPPTPPIPPKSSGTKRLLLFVVLPLSMGLLFLAPKIWKSLQALKYYNEGNALIKDGEYEQAIDSFDKAIANRSNFAQAWTNKGYAQGKLGSHLEKFSSCVQATDVDPDFSGAWNCRGLARYDLKQYERALQEYNQAIAVEPDYYNGWLNKGEVLLKLGRPREAIDATRQVLKVKPDFYLAWTQLCRALYDLEQYQDAKAHCEESLKLNPDYPPTQTLLEKVEQRLEQSNS</sequence>
<dbReference type="PROSITE" id="PS50005">
    <property type="entry name" value="TPR"/>
    <property type="match status" value="3"/>
</dbReference>
<feature type="repeat" description="TPR" evidence="11">
    <location>
        <begin position="402"/>
        <end position="435"/>
    </location>
</feature>
<dbReference type="SMART" id="SM00220">
    <property type="entry name" value="S_TKc"/>
    <property type="match status" value="1"/>
</dbReference>
<evidence type="ECO:0000256" key="11">
    <source>
        <dbReference type="PROSITE-ProRule" id="PRU00339"/>
    </source>
</evidence>
<evidence type="ECO:0000256" key="12">
    <source>
        <dbReference type="SAM" id="MobiDB-lite"/>
    </source>
</evidence>
<dbReference type="PANTHER" id="PTHR24363">
    <property type="entry name" value="SERINE/THREONINE PROTEIN KINASE"/>
    <property type="match status" value="1"/>
</dbReference>
<comment type="caution">
    <text evidence="14">The sequence shown here is derived from an EMBL/GenBank/DDBJ whole genome shotgun (WGS) entry which is preliminary data.</text>
</comment>
<name>A0A964FHK4_9CYAN</name>
<dbReference type="PANTHER" id="PTHR24363:SF0">
    <property type="entry name" value="SERINE_THREONINE KINASE LIKE DOMAIN CONTAINING 1"/>
    <property type="match status" value="1"/>
</dbReference>
<dbReference type="PROSITE" id="PS50011">
    <property type="entry name" value="PROTEIN_KINASE_DOM"/>
    <property type="match status" value="1"/>
</dbReference>
<dbReference type="EC" id="2.7.11.1" evidence="1"/>
<comment type="catalytic activity">
    <reaction evidence="10">
        <text>L-seryl-[protein] + ATP = O-phospho-L-seryl-[protein] + ADP + H(+)</text>
        <dbReference type="Rhea" id="RHEA:17989"/>
        <dbReference type="Rhea" id="RHEA-COMP:9863"/>
        <dbReference type="Rhea" id="RHEA-COMP:11604"/>
        <dbReference type="ChEBI" id="CHEBI:15378"/>
        <dbReference type="ChEBI" id="CHEBI:29999"/>
        <dbReference type="ChEBI" id="CHEBI:30616"/>
        <dbReference type="ChEBI" id="CHEBI:83421"/>
        <dbReference type="ChEBI" id="CHEBI:456216"/>
        <dbReference type="EC" id="2.7.11.1"/>
    </reaction>
</comment>
<dbReference type="InterPro" id="IPR011009">
    <property type="entry name" value="Kinase-like_dom_sf"/>
</dbReference>
<dbReference type="SMART" id="SM00028">
    <property type="entry name" value="TPR"/>
    <property type="match status" value="5"/>
</dbReference>
<keyword evidence="15" id="KW-1185">Reference proteome</keyword>
<feature type="compositionally biased region" description="Pro residues" evidence="12">
    <location>
        <begin position="278"/>
        <end position="300"/>
    </location>
</feature>
<dbReference type="GO" id="GO:0005524">
    <property type="term" value="F:ATP binding"/>
    <property type="evidence" value="ECO:0007669"/>
    <property type="project" value="UniProtKB-KW"/>
</dbReference>
<keyword evidence="5" id="KW-0547">Nucleotide-binding</keyword>
<dbReference type="SUPFAM" id="SSF48452">
    <property type="entry name" value="TPR-like"/>
    <property type="match status" value="1"/>
</dbReference>
<evidence type="ECO:0000256" key="7">
    <source>
        <dbReference type="ARBA" id="ARBA00022803"/>
    </source>
</evidence>